<dbReference type="InterPro" id="IPR021412">
    <property type="entry name" value="DUF3052"/>
</dbReference>
<evidence type="ECO:0000256" key="1">
    <source>
        <dbReference type="SAM" id="MobiDB-lite"/>
    </source>
</evidence>
<evidence type="ECO:0008006" key="4">
    <source>
        <dbReference type="Google" id="ProtNLM"/>
    </source>
</evidence>
<protein>
    <recommendedName>
        <fullName evidence="4">DUF3052 domain-containing protein</fullName>
    </recommendedName>
</protein>
<dbReference type="EMBL" id="CP014989">
    <property type="protein sequence ID" value="ANS77516.1"/>
    <property type="molecule type" value="Genomic_DNA"/>
</dbReference>
<sequence length="148" mass="15720">MDAQNRTGKQTDDEDQGSDPLVGLMRKLGLREDQIVVEYGDDEDVEPGVREAAAEAVGSPVEGESYDGVVDVVLLWWRDGEGDLADELMDTLTTLEEGGSIVLLTPGAGREDRVPAADVQDACTTCSMVASGAVNLGGWIGQRLVGRK</sequence>
<dbReference type="Proteomes" id="UP000092482">
    <property type="component" value="Chromosome"/>
</dbReference>
<evidence type="ECO:0000313" key="2">
    <source>
        <dbReference type="EMBL" id="ANS77516.1"/>
    </source>
</evidence>
<dbReference type="STRING" id="1758689.SGUI_0120"/>
<dbReference type="PATRIC" id="fig|1758689.4.peg.120"/>
<dbReference type="RefSeq" id="WP_237141412.1">
    <property type="nucleotide sequence ID" value="NZ_CP014989.1"/>
</dbReference>
<proteinExistence type="predicted"/>
<name>A0A1B1N7V6_9MICO</name>
<evidence type="ECO:0000313" key="3">
    <source>
        <dbReference type="Proteomes" id="UP000092482"/>
    </source>
</evidence>
<dbReference type="KEGG" id="serj:SGUI_0120"/>
<gene>
    <name evidence="2" type="ORF">SGUI_0120</name>
</gene>
<organism evidence="2 3">
    <name type="scientific">Serinicoccus hydrothermalis</name>
    <dbReference type="NCBI Taxonomy" id="1758689"/>
    <lineage>
        <taxon>Bacteria</taxon>
        <taxon>Bacillati</taxon>
        <taxon>Actinomycetota</taxon>
        <taxon>Actinomycetes</taxon>
        <taxon>Micrococcales</taxon>
        <taxon>Ornithinimicrobiaceae</taxon>
        <taxon>Serinicoccus</taxon>
    </lineage>
</organism>
<dbReference type="Pfam" id="PF11253">
    <property type="entry name" value="DUF3052"/>
    <property type="match status" value="1"/>
</dbReference>
<feature type="region of interest" description="Disordered" evidence="1">
    <location>
        <begin position="1"/>
        <end position="22"/>
    </location>
</feature>
<accession>A0A1B1N7V6</accession>
<reference evidence="2 3" key="1">
    <citation type="submission" date="2016-03" db="EMBL/GenBank/DDBJ databases">
        <title>Shallow-sea hydrothermal system.</title>
        <authorList>
            <person name="Tang K."/>
        </authorList>
    </citation>
    <scope>NUCLEOTIDE SEQUENCE [LARGE SCALE GENOMIC DNA]</scope>
    <source>
        <strain evidence="2 3">JLT9</strain>
    </source>
</reference>
<dbReference type="AlphaFoldDB" id="A0A1B1N7V6"/>
<keyword evidence="3" id="KW-1185">Reference proteome</keyword>